<accession>A0A6C0H9D8</accession>
<dbReference type="EMBL" id="MN739903">
    <property type="protein sequence ID" value="QHT76836.1"/>
    <property type="molecule type" value="Genomic_DNA"/>
</dbReference>
<name>A0A6C0H9D8_9ZZZZ</name>
<feature type="compositionally biased region" description="Basic and acidic residues" evidence="1">
    <location>
        <begin position="85"/>
        <end position="97"/>
    </location>
</feature>
<evidence type="ECO:0000313" key="3">
    <source>
        <dbReference type="EMBL" id="QHT76836.1"/>
    </source>
</evidence>
<keyword evidence="2" id="KW-1133">Transmembrane helix</keyword>
<organism evidence="3">
    <name type="scientific">viral metagenome</name>
    <dbReference type="NCBI Taxonomy" id="1070528"/>
    <lineage>
        <taxon>unclassified sequences</taxon>
        <taxon>metagenomes</taxon>
        <taxon>organismal metagenomes</taxon>
    </lineage>
</organism>
<evidence type="ECO:0000256" key="2">
    <source>
        <dbReference type="SAM" id="Phobius"/>
    </source>
</evidence>
<reference evidence="3" key="1">
    <citation type="journal article" date="2020" name="Nature">
        <title>Giant virus diversity and host interactions through global metagenomics.</title>
        <authorList>
            <person name="Schulz F."/>
            <person name="Roux S."/>
            <person name="Paez-Espino D."/>
            <person name="Jungbluth S."/>
            <person name="Walsh D.A."/>
            <person name="Denef V.J."/>
            <person name="McMahon K.D."/>
            <person name="Konstantinidis K.T."/>
            <person name="Eloe-Fadrosh E.A."/>
            <person name="Kyrpides N.C."/>
            <person name="Woyke T."/>
        </authorList>
    </citation>
    <scope>NUCLEOTIDE SEQUENCE</scope>
    <source>
        <strain evidence="3">GVMAG-M-3300023179-82</strain>
    </source>
</reference>
<feature type="transmembrane region" description="Helical" evidence="2">
    <location>
        <begin position="266"/>
        <end position="288"/>
    </location>
</feature>
<feature type="compositionally biased region" description="Polar residues" evidence="1">
    <location>
        <begin position="1"/>
        <end position="11"/>
    </location>
</feature>
<keyword evidence="2" id="KW-0472">Membrane</keyword>
<protein>
    <submittedName>
        <fullName evidence="3">Uncharacterized protein</fullName>
    </submittedName>
</protein>
<proteinExistence type="predicted"/>
<sequence length="353" mass="41569">MQPLTTNLSLQDKTDRDHQPLTTNIFNNQIKPHQTQQISEPRHISPHATRKLDTNLSISAESQFNHRAMQPLGTNYPLQYKTERVQQHEPRRNHQRDMQTTSVTPVYPSQAKLLQIDEIYDSINFEESNLQLGINNDLEKYYMIEFYQDISGYICIKHNISIKEIFSNNIPECNNIKYTNSLLTKHIVNFNNIGLYFFKNTKNSNILNSYKRLIESPQSTNSQLYIQTFNRYYCCEYIVGTQSNKKYILFTSELYNNSDTFTINNVILLLLSIITMAVHNNIKVLVLYKIKFTKDIRNLMLANLLYSQCNELDIDIILFMNLVKISYSYLVKYIFKDMNVLKEMIIIIHNEKI</sequence>
<feature type="region of interest" description="Disordered" evidence="1">
    <location>
        <begin position="1"/>
        <end position="20"/>
    </location>
</feature>
<evidence type="ECO:0000256" key="1">
    <source>
        <dbReference type="SAM" id="MobiDB-lite"/>
    </source>
</evidence>
<dbReference type="AlphaFoldDB" id="A0A6C0H9D8"/>
<keyword evidence="2" id="KW-0812">Transmembrane</keyword>
<feature type="region of interest" description="Disordered" evidence="1">
    <location>
        <begin position="85"/>
        <end position="104"/>
    </location>
</feature>